<feature type="transmembrane region" description="Helical" evidence="2">
    <location>
        <begin position="93"/>
        <end position="119"/>
    </location>
</feature>
<proteinExistence type="predicted"/>
<gene>
    <name evidence="3" type="ORF">H8S37_09605</name>
</gene>
<evidence type="ECO:0000313" key="3">
    <source>
        <dbReference type="EMBL" id="MBC5689172.1"/>
    </source>
</evidence>
<evidence type="ECO:0000256" key="2">
    <source>
        <dbReference type="SAM" id="Phobius"/>
    </source>
</evidence>
<feature type="compositionally biased region" description="Pro residues" evidence="1">
    <location>
        <begin position="223"/>
        <end position="240"/>
    </location>
</feature>
<protein>
    <submittedName>
        <fullName evidence="3">RNA-binding protein</fullName>
    </submittedName>
</protein>
<name>A0A923LJD5_9FIRM</name>
<comment type="caution">
    <text evidence="3">The sequence shown here is derived from an EMBL/GenBank/DDBJ whole genome shotgun (WGS) entry which is preliminary data.</text>
</comment>
<reference evidence="3" key="1">
    <citation type="submission" date="2020-08" db="EMBL/GenBank/DDBJ databases">
        <title>Genome public.</title>
        <authorList>
            <person name="Liu C."/>
            <person name="Sun Q."/>
        </authorList>
    </citation>
    <scope>NUCLEOTIDE SEQUENCE</scope>
    <source>
        <strain evidence="3">NSJ-55</strain>
    </source>
</reference>
<feature type="transmembrane region" description="Helical" evidence="2">
    <location>
        <begin position="186"/>
        <end position="207"/>
    </location>
</feature>
<dbReference type="RefSeq" id="WP_186875849.1">
    <property type="nucleotide sequence ID" value="NZ_JACOPF010000002.1"/>
</dbReference>
<evidence type="ECO:0000256" key="1">
    <source>
        <dbReference type="SAM" id="MobiDB-lite"/>
    </source>
</evidence>
<accession>A0A923LJD5</accession>
<feature type="transmembrane region" description="Helical" evidence="2">
    <location>
        <begin position="139"/>
        <end position="165"/>
    </location>
</feature>
<keyword evidence="2" id="KW-1133">Transmembrane helix</keyword>
<keyword evidence="4" id="KW-1185">Reference proteome</keyword>
<dbReference type="AlphaFoldDB" id="A0A923LJD5"/>
<keyword evidence="2" id="KW-0812">Transmembrane</keyword>
<keyword evidence="2" id="KW-0472">Membrane</keyword>
<feature type="transmembrane region" description="Helical" evidence="2">
    <location>
        <begin position="20"/>
        <end position="44"/>
    </location>
</feature>
<feature type="region of interest" description="Disordered" evidence="1">
    <location>
        <begin position="215"/>
        <end position="257"/>
    </location>
</feature>
<organism evidence="3 4">
    <name type="scientific">Mediterraneibacter hominis</name>
    <dbReference type="NCBI Taxonomy" id="2763054"/>
    <lineage>
        <taxon>Bacteria</taxon>
        <taxon>Bacillati</taxon>
        <taxon>Bacillota</taxon>
        <taxon>Clostridia</taxon>
        <taxon>Lachnospirales</taxon>
        <taxon>Lachnospiraceae</taxon>
        <taxon>Mediterraneibacter</taxon>
    </lineage>
</organism>
<dbReference type="EMBL" id="JACOPF010000002">
    <property type="protein sequence ID" value="MBC5689172.1"/>
    <property type="molecule type" value="Genomic_DNA"/>
</dbReference>
<feature type="compositionally biased region" description="Basic and acidic residues" evidence="1">
    <location>
        <begin position="241"/>
        <end position="257"/>
    </location>
</feature>
<dbReference type="Proteomes" id="UP000652477">
    <property type="component" value="Unassembled WGS sequence"/>
</dbReference>
<sequence>MSYSYEYSYDVPSGSSESAIIGILSIYLIILVVCLVFYLISYIFKAIGVYTMAKRQKMDYPWLAFIPFARVYLQGELAGRIGLKNKTIKNPGIWLLALPFIYGAVGMVFYIILIGIMGINAFMSLASYSGGNMGSAASFGVSSILGLIVWLIVLVLVSILYEAVYKVLVILVNHQILTRFTSKNMSIVHAVLSATVPLYESICFFVMRDKDYNPGMEPKEEPQVPPVTPLPPVPPVPPVPEAEHVQSDDGKKTEKQE</sequence>
<evidence type="ECO:0000313" key="4">
    <source>
        <dbReference type="Proteomes" id="UP000652477"/>
    </source>
</evidence>